<name>A0A9P7YHH7_9HELO</name>
<reference evidence="2" key="1">
    <citation type="journal article" date="2021" name="IMA Fungus">
        <title>Genomic characterization of three marine fungi, including Emericellopsis atlantica sp. nov. with signatures of a generalist lifestyle and marine biomass degradation.</title>
        <authorList>
            <person name="Hagestad O.C."/>
            <person name="Hou L."/>
            <person name="Andersen J.H."/>
            <person name="Hansen E.H."/>
            <person name="Altermark B."/>
            <person name="Li C."/>
            <person name="Kuhnert E."/>
            <person name="Cox R.J."/>
            <person name="Crous P.W."/>
            <person name="Spatafora J.W."/>
            <person name="Lail K."/>
            <person name="Amirebrahimi M."/>
            <person name="Lipzen A."/>
            <person name="Pangilinan J."/>
            <person name="Andreopoulos W."/>
            <person name="Hayes R.D."/>
            <person name="Ng V."/>
            <person name="Grigoriev I.V."/>
            <person name="Jackson S.A."/>
            <person name="Sutton T.D.S."/>
            <person name="Dobson A.D.W."/>
            <person name="Rama T."/>
        </authorList>
    </citation>
    <scope>NUCLEOTIDE SEQUENCE</scope>
    <source>
        <strain evidence="2">TRa018bII</strain>
    </source>
</reference>
<feature type="region of interest" description="Disordered" evidence="1">
    <location>
        <begin position="100"/>
        <end position="163"/>
    </location>
</feature>
<sequence>MSSTVQQRETKCTPPRARFVLGRIRRDGQDSGLRTQDVLVHARVHHQLHAHFQPSLDSARMSRSSPPISLSYKTKSILRGCTTGDRECAEFVTMDETSPRIVLPEGTGGSEEHHHDGSFDSSEASPTQEDDCGNTELAKLRRNYSRASTRNASSLTAKPSTPLGKLTAGVRGFWRHQISITVDHKTCRDHLD</sequence>
<dbReference type="AlphaFoldDB" id="A0A9P7YHH7"/>
<dbReference type="OrthoDB" id="199599at2759"/>
<evidence type="ECO:0000313" key="2">
    <source>
        <dbReference type="EMBL" id="KAG9233165.1"/>
    </source>
</evidence>
<dbReference type="EMBL" id="MU251512">
    <property type="protein sequence ID" value="KAG9233165.1"/>
    <property type="molecule type" value="Genomic_DNA"/>
</dbReference>
<evidence type="ECO:0000256" key="1">
    <source>
        <dbReference type="SAM" id="MobiDB-lite"/>
    </source>
</evidence>
<feature type="compositionally biased region" description="Polar residues" evidence="1">
    <location>
        <begin position="145"/>
        <end position="159"/>
    </location>
</feature>
<proteinExistence type="predicted"/>
<accession>A0A9P7YHH7</accession>
<keyword evidence="3" id="KW-1185">Reference proteome</keyword>
<protein>
    <submittedName>
        <fullName evidence="2">Uncharacterized protein</fullName>
    </submittedName>
</protein>
<comment type="caution">
    <text evidence="2">The sequence shown here is derived from an EMBL/GenBank/DDBJ whole genome shotgun (WGS) entry which is preliminary data.</text>
</comment>
<organism evidence="2 3">
    <name type="scientific">Amylocarpus encephaloides</name>
    <dbReference type="NCBI Taxonomy" id="45428"/>
    <lineage>
        <taxon>Eukaryota</taxon>
        <taxon>Fungi</taxon>
        <taxon>Dikarya</taxon>
        <taxon>Ascomycota</taxon>
        <taxon>Pezizomycotina</taxon>
        <taxon>Leotiomycetes</taxon>
        <taxon>Helotiales</taxon>
        <taxon>Helotiales incertae sedis</taxon>
        <taxon>Amylocarpus</taxon>
    </lineage>
</organism>
<dbReference type="Proteomes" id="UP000824998">
    <property type="component" value="Unassembled WGS sequence"/>
</dbReference>
<gene>
    <name evidence="2" type="ORF">BJ875DRAFT_54007</name>
</gene>
<evidence type="ECO:0000313" key="3">
    <source>
        <dbReference type="Proteomes" id="UP000824998"/>
    </source>
</evidence>